<evidence type="ECO:0000313" key="1">
    <source>
        <dbReference type="EMBL" id="WPK10675.1"/>
    </source>
</evidence>
<organism evidence="1 2">
    <name type="scientific">Lysinibacillus louembei</name>
    <dbReference type="NCBI Taxonomy" id="1470088"/>
    <lineage>
        <taxon>Bacteria</taxon>
        <taxon>Bacillati</taxon>
        <taxon>Bacillota</taxon>
        <taxon>Bacilli</taxon>
        <taxon>Bacillales</taxon>
        <taxon>Bacillaceae</taxon>
        <taxon>Lysinibacillus</taxon>
    </lineage>
</organism>
<proteinExistence type="predicted"/>
<sequence length="50" mass="6148">MKEFYHSKKKKLRGWTQDAINLDMDSIRHYQRSYVKLWIHPFSKKPAKLV</sequence>
<accession>A0ABZ0RT46</accession>
<evidence type="ECO:0000313" key="2">
    <source>
        <dbReference type="Proteomes" id="UP001322664"/>
    </source>
</evidence>
<dbReference type="RefSeq" id="WP_319835867.1">
    <property type="nucleotide sequence ID" value="NZ_CP137624.1"/>
</dbReference>
<gene>
    <name evidence="1" type="ORF">R6U77_12360</name>
</gene>
<name>A0ABZ0RT46_9BACI</name>
<reference evidence="1 2" key="1">
    <citation type="submission" date="2023-09" db="EMBL/GenBank/DDBJ databases">
        <authorList>
            <person name="Page C.A."/>
            <person name="Perez-Diaz I.M."/>
        </authorList>
    </citation>
    <scope>NUCLEOTIDE SEQUENCE [LARGE SCALE GENOMIC DNA]</scope>
    <source>
        <strain evidence="1 2">Ll15</strain>
    </source>
</reference>
<protein>
    <submittedName>
        <fullName evidence="1">Uncharacterized protein</fullName>
    </submittedName>
</protein>
<keyword evidence="2" id="KW-1185">Reference proteome</keyword>
<dbReference type="Proteomes" id="UP001322664">
    <property type="component" value="Chromosome"/>
</dbReference>
<dbReference type="EMBL" id="CP137624">
    <property type="protein sequence ID" value="WPK10675.1"/>
    <property type="molecule type" value="Genomic_DNA"/>
</dbReference>